<name>X0GNU0_FUSOX</name>
<dbReference type="InterPro" id="IPR052337">
    <property type="entry name" value="SAT4-like"/>
</dbReference>
<feature type="transmembrane region" description="Helical" evidence="6">
    <location>
        <begin position="127"/>
        <end position="149"/>
    </location>
</feature>
<feature type="domain" description="Rhodopsin" evidence="7">
    <location>
        <begin position="30"/>
        <end position="262"/>
    </location>
</feature>
<evidence type="ECO:0000256" key="4">
    <source>
        <dbReference type="ARBA" id="ARBA00023136"/>
    </source>
</evidence>
<dbReference type="AlphaFoldDB" id="X0GNU0"/>
<feature type="transmembrane region" description="Helical" evidence="6">
    <location>
        <begin position="46"/>
        <end position="65"/>
    </location>
</feature>
<evidence type="ECO:0000259" key="7">
    <source>
        <dbReference type="Pfam" id="PF20684"/>
    </source>
</evidence>
<feature type="transmembrane region" description="Helical" evidence="6">
    <location>
        <begin position="169"/>
        <end position="190"/>
    </location>
</feature>
<dbReference type="GO" id="GO:0016020">
    <property type="term" value="C:membrane"/>
    <property type="evidence" value="ECO:0007669"/>
    <property type="project" value="UniProtKB-SubCell"/>
</dbReference>
<accession>X0GNU0</accession>
<dbReference type="OrthoDB" id="3648173at2759"/>
<proteinExistence type="inferred from homology"/>
<evidence type="ECO:0000313" key="8">
    <source>
        <dbReference type="EMBL" id="EXL64963.1"/>
    </source>
</evidence>
<comment type="subcellular location">
    <subcellularLocation>
        <location evidence="1">Membrane</location>
        <topology evidence="1">Multi-pass membrane protein</topology>
    </subcellularLocation>
</comment>
<comment type="similarity">
    <text evidence="5">Belongs to the SAT4 family.</text>
</comment>
<evidence type="ECO:0000256" key="5">
    <source>
        <dbReference type="ARBA" id="ARBA00038359"/>
    </source>
</evidence>
<keyword evidence="4 6" id="KW-0472">Membrane</keyword>
<evidence type="ECO:0000256" key="1">
    <source>
        <dbReference type="ARBA" id="ARBA00004141"/>
    </source>
</evidence>
<dbReference type="PANTHER" id="PTHR33048:SF47">
    <property type="entry name" value="INTEGRAL MEMBRANE PROTEIN-RELATED"/>
    <property type="match status" value="1"/>
</dbReference>
<feature type="transmembrane region" description="Helical" evidence="6">
    <location>
        <begin position="202"/>
        <end position="220"/>
    </location>
</feature>
<feature type="transmembrane region" description="Helical" evidence="6">
    <location>
        <begin position="85"/>
        <end position="106"/>
    </location>
</feature>
<dbReference type="PANTHER" id="PTHR33048">
    <property type="entry name" value="PTH11-LIKE INTEGRAL MEMBRANE PROTEIN (AFU_ORTHOLOGUE AFUA_5G11245)"/>
    <property type="match status" value="1"/>
</dbReference>
<organism evidence="8">
    <name type="scientific">Fusarium oxysporum f. sp. conglutinans race 2 54008</name>
    <dbReference type="NCBI Taxonomy" id="1089457"/>
    <lineage>
        <taxon>Eukaryota</taxon>
        <taxon>Fungi</taxon>
        <taxon>Dikarya</taxon>
        <taxon>Ascomycota</taxon>
        <taxon>Pezizomycotina</taxon>
        <taxon>Sordariomycetes</taxon>
        <taxon>Hypocreomycetidae</taxon>
        <taxon>Hypocreales</taxon>
        <taxon>Nectriaceae</taxon>
        <taxon>Fusarium</taxon>
        <taxon>Fusarium oxysporum species complex</taxon>
    </lineage>
</organism>
<dbReference type="EMBL" id="KK033812">
    <property type="protein sequence ID" value="EXL64963.1"/>
    <property type="molecule type" value="Genomic_DNA"/>
</dbReference>
<dbReference type="InterPro" id="IPR049326">
    <property type="entry name" value="Rhodopsin_dom_fungi"/>
</dbReference>
<sequence length="381" mass="42568">MAAGLVKDRSATFIGVDITLLAIATLVVALRLWTRRIILNQLGADDYLALISLLVVIGCGISMILGTRYGLGKHVSAINSETGSLYLRTFYVSIVLYTAALMLIKLTFLFQYYRLLAIQQMKTVYKVAILIVSGWALAQLFISIFACWPVQGFWDKTVEARCIPNQPQWYINAAGNILTDVIVLLLPLPAIRSLRLPRNQKLILAGIFSLGFLTVILSAIRIKYLQEFEDFTWEHVESHLWSMAELTSAPICASLPKLRPFVIHYFPDFASKLTRSFRGYVGGQRSRIHSGSDDFTPRQEIIPFKSSDQGTDQPLQNGAAFKMQPQDYSKAFGYSGNRLDEDLVGLWATVDVETSVVMPASVRDAPGRGTRIVTKILDHNK</sequence>
<evidence type="ECO:0000256" key="2">
    <source>
        <dbReference type="ARBA" id="ARBA00022692"/>
    </source>
</evidence>
<dbReference type="HOGENOM" id="CLU_028200_0_4_1"/>
<dbReference type="Proteomes" id="UP000030676">
    <property type="component" value="Unassembled WGS sequence"/>
</dbReference>
<dbReference type="Pfam" id="PF20684">
    <property type="entry name" value="Fung_rhodopsin"/>
    <property type="match status" value="1"/>
</dbReference>
<keyword evidence="3 6" id="KW-1133">Transmembrane helix</keyword>
<protein>
    <recommendedName>
        <fullName evidence="7">Rhodopsin domain-containing protein</fullName>
    </recommendedName>
</protein>
<reference evidence="8" key="2">
    <citation type="submission" date="2014-03" db="EMBL/GenBank/DDBJ databases">
        <title>The Genome Annotation of Fusarium oxysporum PHW808.</title>
        <authorList>
            <consortium name="The Broad Institute Genomics Platform"/>
            <person name="Ma L.-J."/>
            <person name="Corby-Kistler H."/>
            <person name="Broz K."/>
            <person name="Gale L.R."/>
            <person name="Jonkers W."/>
            <person name="O'Donnell K."/>
            <person name="Ploetz R."/>
            <person name="Steinberg C."/>
            <person name="Schwartz D.C."/>
            <person name="VanEtten H."/>
            <person name="Zhou S."/>
            <person name="Young S.K."/>
            <person name="Zeng Q."/>
            <person name="Gargeya S."/>
            <person name="Fitzgerald M."/>
            <person name="Abouelleil A."/>
            <person name="Alvarado L."/>
            <person name="Chapman S.B."/>
            <person name="Gainer-Dewar J."/>
            <person name="Goldberg J."/>
            <person name="Griggs A."/>
            <person name="Gujja S."/>
            <person name="Hansen M."/>
            <person name="Howarth C."/>
            <person name="Imamovic A."/>
            <person name="Ireland A."/>
            <person name="Larimer J."/>
            <person name="McCowan C."/>
            <person name="Murphy C."/>
            <person name="Pearson M."/>
            <person name="Poon T.W."/>
            <person name="Priest M."/>
            <person name="Roberts A."/>
            <person name="Saif S."/>
            <person name="Shea T."/>
            <person name="Sykes S."/>
            <person name="Wortman J."/>
            <person name="Nusbaum C."/>
            <person name="Birren B."/>
        </authorList>
    </citation>
    <scope>NUCLEOTIDE SEQUENCE</scope>
    <source>
        <strain evidence="8">54008</strain>
    </source>
</reference>
<evidence type="ECO:0000256" key="6">
    <source>
        <dbReference type="SAM" id="Phobius"/>
    </source>
</evidence>
<keyword evidence="2 6" id="KW-0812">Transmembrane</keyword>
<gene>
    <name evidence="8" type="ORF">FOPG_18792</name>
</gene>
<feature type="transmembrane region" description="Helical" evidence="6">
    <location>
        <begin position="12"/>
        <end position="34"/>
    </location>
</feature>
<evidence type="ECO:0000256" key="3">
    <source>
        <dbReference type="ARBA" id="ARBA00022989"/>
    </source>
</evidence>
<reference evidence="8" key="1">
    <citation type="submission" date="2011-11" db="EMBL/GenBank/DDBJ databases">
        <title>The Genome Sequence of Fusarium oxysporum PHW808.</title>
        <authorList>
            <consortium name="The Broad Institute Genome Sequencing Platform"/>
            <person name="Ma L.-J."/>
            <person name="Gale L.R."/>
            <person name="Schwartz D.C."/>
            <person name="Zhou S."/>
            <person name="Corby-Kistler H."/>
            <person name="Young S.K."/>
            <person name="Zeng Q."/>
            <person name="Gargeya S."/>
            <person name="Fitzgerald M."/>
            <person name="Haas B."/>
            <person name="Abouelleil A."/>
            <person name="Alvarado L."/>
            <person name="Arachchi H.M."/>
            <person name="Berlin A."/>
            <person name="Brown A."/>
            <person name="Chapman S.B."/>
            <person name="Chen Z."/>
            <person name="Dunbar C."/>
            <person name="Freedman E."/>
            <person name="Gearin G."/>
            <person name="Goldberg J."/>
            <person name="Griggs A."/>
            <person name="Gujja S."/>
            <person name="Heiman D."/>
            <person name="Howarth C."/>
            <person name="Larson L."/>
            <person name="Lui A."/>
            <person name="MacDonald P.J.P."/>
            <person name="Montmayeur A."/>
            <person name="Murphy C."/>
            <person name="Neiman D."/>
            <person name="Pearson M."/>
            <person name="Priest M."/>
            <person name="Roberts A."/>
            <person name="Saif S."/>
            <person name="Shea T."/>
            <person name="Shenoy N."/>
            <person name="Sisk P."/>
            <person name="Stolte C."/>
            <person name="Sykes S."/>
            <person name="Wortman J."/>
            <person name="Nusbaum C."/>
            <person name="Birren B."/>
        </authorList>
    </citation>
    <scope>NUCLEOTIDE SEQUENCE [LARGE SCALE GENOMIC DNA]</scope>
    <source>
        <strain evidence="8">54008</strain>
    </source>
</reference>